<dbReference type="EMBL" id="JANBPW010000087">
    <property type="protein sequence ID" value="KAJ1950952.1"/>
    <property type="molecule type" value="Genomic_DNA"/>
</dbReference>
<name>A0ACC1JH21_9FUNG</name>
<accession>A0ACC1JH21</accession>
<feature type="non-terminal residue" evidence="1">
    <location>
        <position position="2599"/>
    </location>
</feature>
<evidence type="ECO:0000313" key="2">
    <source>
        <dbReference type="Proteomes" id="UP001150603"/>
    </source>
</evidence>
<keyword evidence="2" id="KW-1185">Reference proteome</keyword>
<protein>
    <submittedName>
        <fullName evidence="1">E3 ubiquitin-protein ligase tom1</fullName>
        <ecNumber evidence="1">2.3.2.26</ecNumber>
    </submittedName>
</protein>
<reference evidence="1" key="1">
    <citation type="submission" date="2022-07" db="EMBL/GenBank/DDBJ databases">
        <title>Phylogenomic reconstructions and comparative analyses of Kickxellomycotina fungi.</title>
        <authorList>
            <person name="Reynolds N.K."/>
            <person name="Stajich J.E."/>
            <person name="Barry K."/>
            <person name="Grigoriev I.V."/>
            <person name="Crous P."/>
            <person name="Smith M.E."/>
        </authorList>
    </citation>
    <scope>NUCLEOTIDE SEQUENCE</scope>
    <source>
        <strain evidence="1">NRRL 5244</strain>
    </source>
</reference>
<keyword evidence="1" id="KW-0808">Transferase</keyword>
<evidence type="ECO:0000313" key="1">
    <source>
        <dbReference type="EMBL" id="KAJ1950952.1"/>
    </source>
</evidence>
<proteinExistence type="predicted"/>
<gene>
    <name evidence="1" type="primary">TOM1_1</name>
    <name evidence="1" type="ORF">FBU59_000434</name>
</gene>
<organism evidence="1 2">
    <name type="scientific">Linderina macrospora</name>
    <dbReference type="NCBI Taxonomy" id="4868"/>
    <lineage>
        <taxon>Eukaryota</taxon>
        <taxon>Fungi</taxon>
        <taxon>Fungi incertae sedis</taxon>
        <taxon>Zoopagomycota</taxon>
        <taxon>Kickxellomycotina</taxon>
        <taxon>Kickxellomycetes</taxon>
        <taxon>Kickxellales</taxon>
        <taxon>Kickxellaceae</taxon>
        <taxon>Linderina</taxon>
    </lineage>
</organism>
<dbReference type="Proteomes" id="UP001150603">
    <property type="component" value="Unassembled WGS sequence"/>
</dbReference>
<comment type="caution">
    <text evidence="1">The sequence shown here is derived from an EMBL/GenBank/DDBJ whole genome shotgun (WGS) entry which is preliminary data.</text>
</comment>
<keyword evidence="1" id="KW-0012">Acyltransferase</keyword>
<sequence>MTKIKKQQHKRLNFPQQEIRHLREALENGPVDTLAGTLQEYSEWRFVRGDMYHWIKVLNRFDEILADVCSKYNLSVPQARAFDSGTQKLLVAILSFSCLLLENCINRNLYSSTDRLDHLLNTSDHAVLECTLRILVRTAQRWSYQRDLKTSMISMSGRLTTIADSWHAKNDIVPFIGSGTPESLASHTNEFRLLAQEKNTELLQSHAGIVHYQFFRTAEEACRLDALRTQQPATTTTTPATTAGQGEPSATELRRKTSGSHRKTPAGKKAAGASGRAASIEAEGLVCIDVPVRDLNIDASLPVVDQMMLVFDRLVERFKVPASCHFELRFRIYVALAMATGDSSLRYSLLRSRIYAATIFTSLLSEQEFKNMFLSREPNYTCDIIGILQPEVNAPLSVQTAALIGLEGVMRQRGEVSGAYAALNASANHGVLMFILRKAFAHAHEPPVFPQDFMNALFNFITGMIGSMNGGQLLVSAGIVPVFVSALKHDHPLQRRGVSRVAKLLDSLITSANSAFAAFCSANGIAVLVQRMHSEVASAVAISDASPDVANDQSCPVELARYPNYPEQIYRRRELLTAEHTLLLKELFKFMSRMLQQTSHQDRLRNLIETTLPQTLVSVLSHPVVFGNNVYGQCVLISATLVHNEPTSLPVIQEANLPQTFLAQLEKHIPYSGDVIQYIPTALGAFCLNEAGMEQFKQSTIIERLLSIFSEPDFARILQEGDIPGTLGSAIDELMRHFPSIKGSIMDQVIIMLKQVVKVGEADSPLRAIDPGNTFLLRSAKEEDVKPYLEDYYAMMLESATTFLEGLLEQRAQGELFMERGGWDLVVRAIRSPLLPFDFVKSRAYRSLNGLSSTLLDTTHEAVFKALFVQLKECLQLPLIVNDVDHAHVDPAGYVALTDPTGLSEEELSVAHTRIHNTISATTVTALITYLINGSGGGSLARSLHASTEFISSDELVWTLGEVCRCYCSSVRKAVAIAHVTATFAESDDEKTAKAGDQDASRMDVDSEKAASSSIVPFVKSNYLSLSETAIAFTIHAADFIECMSNSLNVTVGGPSSQPKLGNQLAHELNDFVNSLLEVCGSAERTVAGAQLIDQTTAVMMKTLVFVRHRIYLKLRIFLQFVESQGLGKFCALLEAMWQWAESLPPVPAPETSKDGVPSPAKADPHAKLRQVLENVLDSLLSILSFMSDGEPLAECPEITALMREHTNQQTWFRPSDVLVHVRTKVLSTLSMLWQSPLLIQGSANIAQSFTACLGPIISAQHEQRTSSSATSSAPGSQLSFRPGMPNYIDRRRLGQTPDGMPALRPPLSTTMAMLSRTIGGIERASPLSQSNIPFMPPHPIQPTPARPHAVVPNPERVGDLMAMGFSREDAEAALRRNLNSLARAANDLLAREAEAEDRGEESAEDNAEESDADANADADAASEAMDDAHEEQRETEPAAEVSESEPMAVDDAAPSAEAAPAAAAEEAAPPAEPSATEEQPALPAPTVEGIAPFNDDGWRSKRVADEDADRELLGELRASIRDSIAPRAIELLGEFGEQAVMRLRGILELVMRKNDSGTIVHILLNAFTPLLSQVTAEGSDETSSLDKQLAAHAHLWAVLVSTPTLLDEMYPQIGKLASHLIRALDVASRRKDRSPVWLTAALLLTEQLIQRDDEPPNTKLETKEDFQRIAKRGLTKLPPSSAPIEPVGTPVAGSSRSPLVRELIAEPLTTSPEESAVVDMAGDHSPAIVPAQSAGGAEPKESTPERQPIFDSASRLELQRLCAQFFTQPMPTYAPPVLNALLRLIVILTRTPEFATRFFLDGHLASVTRAMRTIAPGDLPGIAATVSKDATPLVFVNAIMSVSKEQSRDLRQERTLVMHVLRHTVESRPVLKLLMENLIHGWFESPQFSSTDANAYARGTVAYSLRNPEVFNEVSAERCYLPHYSEDLRVNWMALAWRSEKLIDEDEIDMYEASPLVDNDGTVVEENSATSGQPGADAKAKTVEFEKFLEDKKAQAPFKPYTLDAESERLACSVAEFLASEILTLRPAAIPLPSAVDMQAAAKPVRPTVSPLSGPAVPSTDDCSPDTVAYRCFLIQCLAEMVASFPFTMQAIFVARSGHLLSAPPSRTKDSSKGKMRASAAAAPASTGASADGPVQQSVLRVRSPLISHLVHDLIVREALNSTKGAKMRTRPEDLATMGTEEEQALAIASQQIKVKRSQLSRCVTFWATALLSTICVRHHEGWTTTINASPRAVGTEDITLESLHGSYDAALSAARQLVLDHIVRAFRECLSMRMAGIGGADVVYARLTSLAQLTYKLVIARSINHGVPGSARTAGTNSNGDRNGSERENANALKKMILERGILDLLTAASSRLNLNYPQSREMLNNFLRPIELLSKAAVKISREAVLSAWEQSGQEKMPLNADQRGFAVDLFYDDDVHNNSTTDADDDVPPDLYQNSALGLYQNQRTGGRDLNADYDDELMEEDFDEDMYDEGNSSVSDIDTEDEEMVDNIVLDQSITDEVHNVDGNSDLDMEMDTIMREGEDDEDDDDDEDIDDDDDNGSIDSEDVDEIIDDDIDETAITPGEAISLTLEEDDGALFGSEFDADIADTENEDTDGD</sequence>
<dbReference type="EC" id="2.3.2.26" evidence="1"/>